<dbReference type="GeneID" id="57774097"/>
<dbReference type="EMBL" id="JASORJ010000029">
    <property type="protein sequence ID" value="MDK7357811.1"/>
    <property type="molecule type" value="Genomic_DNA"/>
</dbReference>
<organism evidence="2">
    <name type="scientific">Veillonella atypica</name>
    <dbReference type="NCBI Taxonomy" id="39777"/>
    <lineage>
        <taxon>Bacteria</taxon>
        <taxon>Bacillati</taxon>
        <taxon>Bacillota</taxon>
        <taxon>Negativicutes</taxon>
        <taxon>Veillonellales</taxon>
        <taxon>Veillonellaceae</taxon>
        <taxon>Veillonella</taxon>
    </lineage>
</organism>
<evidence type="ECO:0000313" key="4">
    <source>
        <dbReference type="EMBL" id="RJY50277.1"/>
    </source>
</evidence>
<dbReference type="AlphaFoldDB" id="A0A133S507"/>
<evidence type="ECO:0000313" key="6">
    <source>
        <dbReference type="Proteomes" id="UP000277803"/>
    </source>
</evidence>
<dbReference type="EMBL" id="QXZZ01000032">
    <property type="protein sequence ID" value="RJY50277.1"/>
    <property type="molecule type" value="Genomic_DNA"/>
</dbReference>
<dbReference type="RefSeq" id="WP_009661397.1">
    <property type="nucleotide sequence ID" value="NZ_CABFMO010000026.1"/>
</dbReference>
<dbReference type="Proteomes" id="UP000277803">
    <property type="component" value="Unassembled WGS sequence"/>
</dbReference>
<dbReference type="PATRIC" id="fig|39777.7.peg.890"/>
<dbReference type="Proteomes" id="UP001236274">
    <property type="component" value="Unassembled WGS sequence"/>
</dbReference>
<accession>A0A133S507</accession>
<evidence type="ECO:0000313" key="5">
    <source>
        <dbReference type="Proteomes" id="UP000070226"/>
    </source>
</evidence>
<feature type="signal peptide" evidence="1">
    <location>
        <begin position="1"/>
        <end position="20"/>
    </location>
</feature>
<feature type="chain" id="PRO_5041794442" evidence="1">
    <location>
        <begin position="21"/>
        <end position="150"/>
    </location>
</feature>
<reference evidence="3" key="3">
    <citation type="submission" date="2023-05" db="EMBL/GenBank/DDBJ databases">
        <title>Cataloging the Phylogenetic Diversity of Human Bladder Bacteria.</title>
        <authorList>
            <person name="Du J."/>
        </authorList>
    </citation>
    <scope>NUCLEOTIDE SEQUENCE</scope>
    <source>
        <strain evidence="3">UMB10101</strain>
    </source>
</reference>
<evidence type="ECO:0000313" key="2">
    <source>
        <dbReference type="EMBL" id="KXA64580.1"/>
    </source>
</evidence>
<evidence type="ECO:0000256" key="1">
    <source>
        <dbReference type="SAM" id="SignalP"/>
    </source>
</evidence>
<proteinExistence type="predicted"/>
<keyword evidence="1" id="KW-0732">Signal</keyword>
<reference evidence="4 6" key="2">
    <citation type="submission" date="2018-09" db="EMBL/GenBank/DDBJ databases">
        <title>Genome sequence of Veillonella atypica isolated from periodontal Korean patients.</title>
        <authorList>
            <person name="Lee J.-H."/>
            <person name="Moon J.-H."/>
            <person name="Shin S.-Y."/>
        </authorList>
    </citation>
    <scope>NUCLEOTIDE SEQUENCE [LARGE SCALE GENOMIC DNA]</scope>
    <source>
        <strain evidence="4 6">KHUD_V1</strain>
    </source>
</reference>
<reference evidence="2 5" key="1">
    <citation type="submission" date="2016-01" db="EMBL/GenBank/DDBJ databases">
        <authorList>
            <person name="Oliw E.H."/>
        </authorList>
    </citation>
    <scope>NUCLEOTIDE SEQUENCE [LARGE SCALE GENOMIC DNA]</scope>
    <source>
        <strain evidence="2 5">CMW7756B</strain>
    </source>
</reference>
<sequence>MKKLAILTLTFLALTGSAYAVNIGDLENARGYSYMYRMNGQQYYADNRVIVRAGEGNNYEIIAKTYSHQGAMYYMTEYINHYYFNQDADTIYWTQDEINLIDARTGQILRRNIKKNPKLKELKPDTYGYMQAIYSKNMAIAAGQLKEVSN</sequence>
<evidence type="ECO:0000313" key="3">
    <source>
        <dbReference type="EMBL" id="MDK7357811.1"/>
    </source>
</evidence>
<comment type="caution">
    <text evidence="2">The sequence shown here is derived from an EMBL/GenBank/DDBJ whole genome shotgun (WGS) entry which is preliminary data.</text>
</comment>
<name>A0A133S507_9FIRM</name>
<gene>
    <name evidence="4" type="ORF">D2965_06765</name>
    <name evidence="2" type="ORF">HMPREF3233_00912</name>
    <name evidence="3" type="ORF">QP520_09265</name>
</gene>
<dbReference type="Proteomes" id="UP000070226">
    <property type="component" value="Unassembled WGS sequence"/>
</dbReference>
<dbReference type="EMBL" id="LRQT01000023">
    <property type="protein sequence ID" value="KXA64580.1"/>
    <property type="molecule type" value="Genomic_DNA"/>
</dbReference>
<protein>
    <submittedName>
        <fullName evidence="2">Uncharacterized protein</fullName>
    </submittedName>
</protein>